<feature type="non-terminal residue" evidence="2">
    <location>
        <position position="1"/>
    </location>
</feature>
<gene>
    <name evidence="2" type="ORF">Vretifemale_14073</name>
</gene>
<dbReference type="OrthoDB" id="550653at2759"/>
<evidence type="ECO:0000259" key="1">
    <source>
        <dbReference type="PROSITE" id="PS50011"/>
    </source>
</evidence>
<keyword evidence="3" id="KW-1185">Reference proteome</keyword>
<dbReference type="Gene3D" id="1.10.510.10">
    <property type="entry name" value="Transferase(Phosphotransferase) domain 1"/>
    <property type="match status" value="1"/>
</dbReference>
<comment type="caution">
    <text evidence="2">The sequence shown here is derived from an EMBL/GenBank/DDBJ whole genome shotgun (WGS) entry which is preliminary data.</text>
</comment>
<dbReference type="PROSITE" id="PS50011">
    <property type="entry name" value="PROTEIN_KINASE_DOM"/>
    <property type="match status" value="1"/>
</dbReference>
<sequence>VLARSVLLALRELHAAGMAHLGLEGPRHVLFSQQGRVLLSMSNAGRLGSRGHLGRLPMNPCCTAPEIVRHTASGNFPRVAAEADLYSLGVLIGICAFGYAQQHAGPEEGEQGRVQRWGEAGVGAGEVPEWVPAELRDFIAVLMAEDPRQRPSPEQALNHPFLRGLRADDAHL</sequence>
<organism evidence="2 3">
    <name type="scientific">Volvox reticuliferus</name>
    <dbReference type="NCBI Taxonomy" id="1737510"/>
    <lineage>
        <taxon>Eukaryota</taxon>
        <taxon>Viridiplantae</taxon>
        <taxon>Chlorophyta</taxon>
        <taxon>core chlorophytes</taxon>
        <taxon>Chlorophyceae</taxon>
        <taxon>CS clade</taxon>
        <taxon>Chlamydomonadales</taxon>
        <taxon>Volvocaceae</taxon>
        <taxon>Volvox</taxon>
    </lineage>
</organism>
<accession>A0A8J4FSU8</accession>
<dbReference type="PANTHER" id="PTHR48011:SF4">
    <property type="entry name" value="MITOGEN-ACTIVATED PROTEIN KINASE KINASE KINASE 19"/>
    <property type="match status" value="1"/>
</dbReference>
<dbReference type="InterPro" id="IPR052751">
    <property type="entry name" value="Plant_MAPKKK"/>
</dbReference>
<dbReference type="GO" id="GO:0005524">
    <property type="term" value="F:ATP binding"/>
    <property type="evidence" value="ECO:0007669"/>
    <property type="project" value="InterPro"/>
</dbReference>
<dbReference type="InterPro" id="IPR011009">
    <property type="entry name" value="Kinase-like_dom_sf"/>
</dbReference>
<reference evidence="2" key="1">
    <citation type="journal article" date="2021" name="Proc. Natl. Acad. Sci. U.S.A.">
        <title>Three genomes in the algal genus Volvox reveal the fate of a haploid sex-determining region after a transition to homothallism.</title>
        <authorList>
            <person name="Yamamoto K."/>
            <person name="Hamaji T."/>
            <person name="Kawai-Toyooka H."/>
            <person name="Matsuzaki R."/>
            <person name="Takahashi F."/>
            <person name="Nishimura Y."/>
            <person name="Kawachi M."/>
            <person name="Noguchi H."/>
            <person name="Minakuchi Y."/>
            <person name="Umen J.G."/>
            <person name="Toyoda A."/>
            <person name="Nozaki H."/>
        </authorList>
    </citation>
    <scope>NUCLEOTIDE SEQUENCE</scope>
    <source>
        <strain evidence="2">NIES-3786</strain>
    </source>
</reference>
<evidence type="ECO:0000313" key="2">
    <source>
        <dbReference type="EMBL" id="GIL85576.1"/>
    </source>
</evidence>
<protein>
    <recommendedName>
        <fullName evidence="1">Protein kinase domain-containing protein</fullName>
    </recommendedName>
</protein>
<dbReference type="GO" id="GO:0004672">
    <property type="term" value="F:protein kinase activity"/>
    <property type="evidence" value="ECO:0007669"/>
    <property type="project" value="InterPro"/>
</dbReference>
<dbReference type="EMBL" id="BNCP01000033">
    <property type="protein sequence ID" value="GIL85576.1"/>
    <property type="molecule type" value="Genomic_DNA"/>
</dbReference>
<proteinExistence type="predicted"/>
<dbReference type="Pfam" id="PF00069">
    <property type="entry name" value="Pkinase"/>
    <property type="match status" value="1"/>
</dbReference>
<dbReference type="SUPFAM" id="SSF56112">
    <property type="entry name" value="Protein kinase-like (PK-like)"/>
    <property type="match status" value="1"/>
</dbReference>
<dbReference type="InterPro" id="IPR000719">
    <property type="entry name" value="Prot_kinase_dom"/>
</dbReference>
<dbReference type="GO" id="GO:0007165">
    <property type="term" value="P:signal transduction"/>
    <property type="evidence" value="ECO:0007669"/>
    <property type="project" value="TreeGrafter"/>
</dbReference>
<dbReference type="PANTHER" id="PTHR48011">
    <property type="entry name" value="CCR4-NOT TRANSCRIPTIONAL COMPLEX SUBUNIT CAF120-RELATED"/>
    <property type="match status" value="1"/>
</dbReference>
<dbReference type="Proteomes" id="UP000747110">
    <property type="component" value="Unassembled WGS sequence"/>
</dbReference>
<name>A0A8J4FSU8_9CHLO</name>
<dbReference type="AlphaFoldDB" id="A0A8J4FSU8"/>
<feature type="domain" description="Protein kinase" evidence="1">
    <location>
        <begin position="1"/>
        <end position="162"/>
    </location>
</feature>
<evidence type="ECO:0000313" key="3">
    <source>
        <dbReference type="Proteomes" id="UP000747110"/>
    </source>
</evidence>